<dbReference type="EMBL" id="FORY01000018">
    <property type="protein sequence ID" value="SFJ99434.1"/>
    <property type="molecule type" value="Genomic_DNA"/>
</dbReference>
<sequence>MVYGFSGPAGYDALIEALRTALTAAREGDMLREEEMTEQIRDASYEMEPRQAGYLVRSACGAIDAAMRAFDRENGFALAEQAIENVKDILWRSQAMPSAM</sequence>
<keyword evidence="2" id="KW-1185">Reference proteome</keyword>
<reference evidence="1 2" key="1">
    <citation type="submission" date="2016-10" db="EMBL/GenBank/DDBJ databases">
        <authorList>
            <person name="de Groot N.N."/>
        </authorList>
    </citation>
    <scope>NUCLEOTIDE SEQUENCE [LARGE SCALE GENOMIC DNA]</scope>
    <source>
        <strain evidence="1 2">CGMCC 1.8891</strain>
    </source>
</reference>
<proteinExistence type="predicted"/>
<evidence type="ECO:0000313" key="1">
    <source>
        <dbReference type="EMBL" id="SFJ99434.1"/>
    </source>
</evidence>
<dbReference type="Proteomes" id="UP000183299">
    <property type="component" value="Unassembled WGS sequence"/>
</dbReference>
<protein>
    <submittedName>
        <fullName evidence="1">Uncharacterized protein</fullName>
    </submittedName>
</protein>
<name>A0A1I3VVL4_9RHOB</name>
<organism evidence="1 2">
    <name type="scientific">Celeribacter halophilus</name>
    <dbReference type="NCBI Taxonomy" id="576117"/>
    <lineage>
        <taxon>Bacteria</taxon>
        <taxon>Pseudomonadati</taxon>
        <taxon>Pseudomonadota</taxon>
        <taxon>Alphaproteobacteria</taxon>
        <taxon>Rhodobacterales</taxon>
        <taxon>Roseobacteraceae</taxon>
        <taxon>Celeribacter</taxon>
    </lineage>
</organism>
<gene>
    <name evidence="1" type="ORF">SAMN04488138_11822</name>
</gene>
<dbReference type="AlphaFoldDB" id="A0A1I3VVL4"/>
<accession>A0A1I3VVL4</accession>
<evidence type="ECO:0000313" key="2">
    <source>
        <dbReference type="Proteomes" id="UP000183299"/>
    </source>
</evidence>